<protein>
    <submittedName>
        <fullName evidence="6">Uncharacterized protein</fullName>
    </submittedName>
</protein>
<keyword evidence="5" id="KW-0812">Transmembrane</keyword>
<comment type="caution">
    <text evidence="6">The sequence shown here is derived from an EMBL/GenBank/DDBJ whole genome shotgun (WGS) entry which is preliminary data.</text>
</comment>
<evidence type="ECO:0000256" key="4">
    <source>
        <dbReference type="ARBA" id="ARBA00023242"/>
    </source>
</evidence>
<dbReference type="InterPro" id="IPR021827">
    <property type="entry name" value="Nup186/Nup192/Nup205"/>
</dbReference>
<dbReference type="PANTHER" id="PTHR31344:SF0">
    <property type="entry name" value="NUCLEAR PORE COMPLEX PROTEIN NUP205"/>
    <property type="match status" value="1"/>
</dbReference>
<gene>
    <name evidence="6" type="ORF">HanXRQr2_Chr15g0684151</name>
</gene>
<evidence type="ECO:0000256" key="2">
    <source>
        <dbReference type="ARBA" id="ARBA00005892"/>
    </source>
</evidence>
<evidence type="ECO:0000256" key="5">
    <source>
        <dbReference type="SAM" id="Phobius"/>
    </source>
</evidence>
<comment type="subcellular location">
    <subcellularLocation>
        <location evidence="1">Nucleus</location>
    </subcellularLocation>
</comment>
<reference evidence="6" key="1">
    <citation type="journal article" date="2017" name="Nature">
        <title>The sunflower genome provides insights into oil metabolism, flowering and Asterid evolution.</title>
        <authorList>
            <person name="Badouin H."/>
            <person name="Gouzy J."/>
            <person name="Grassa C.J."/>
            <person name="Murat F."/>
            <person name="Staton S.E."/>
            <person name="Cottret L."/>
            <person name="Lelandais-Briere C."/>
            <person name="Owens G.L."/>
            <person name="Carrere S."/>
            <person name="Mayjonade B."/>
            <person name="Legrand L."/>
            <person name="Gill N."/>
            <person name="Kane N.C."/>
            <person name="Bowers J.E."/>
            <person name="Hubner S."/>
            <person name="Bellec A."/>
            <person name="Berard A."/>
            <person name="Berges H."/>
            <person name="Blanchet N."/>
            <person name="Boniface M.C."/>
            <person name="Brunel D."/>
            <person name="Catrice O."/>
            <person name="Chaidir N."/>
            <person name="Claudel C."/>
            <person name="Donnadieu C."/>
            <person name="Faraut T."/>
            <person name="Fievet G."/>
            <person name="Helmstetter N."/>
            <person name="King M."/>
            <person name="Knapp S.J."/>
            <person name="Lai Z."/>
            <person name="Le Paslier M.C."/>
            <person name="Lippi Y."/>
            <person name="Lorenzon L."/>
            <person name="Mandel J.R."/>
            <person name="Marage G."/>
            <person name="Marchand G."/>
            <person name="Marquand E."/>
            <person name="Bret-Mestries E."/>
            <person name="Morien E."/>
            <person name="Nambeesan S."/>
            <person name="Nguyen T."/>
            <person name="Pegot-Espagnet P."/>
            <person name="Pouilly N."/>
            <person name="Raftis F."/>
            <person name="Sallet E."/>
            <person name="Schiex T."/>
            <person name="Thomas J."/>
            <person name="Vandecasteele C."/>
            <person name="Vares D."/>
            <person name="Vear F."/>
            <person name="Vautrin S."/>
            <person name="Crespi M."/>
            <person name="Mangin B."/>
            <person name="Burke J.M."/>
            <person name="Salse J."/>
            <person name="Munos S."/>
            <person name="Vincourt P."/>
            <person name="Rieseberg L.H."/>
            <person name="Langlade N.B."/>
        </authorList>
    </citation>
    <scope>NUCLEOTIDE SEQUENCE</scope>
    <source>
        <tissue evidence="6">Leaves</tissue>
    </source>
</reference>
<dbReference type="AlphaFoldDB" id="A0A9K3E0I1"/>
<keyword evidence="7" id="KW-1185">Reference proteome</keyword>
<evidence type="ECO:0000313" key="6">
    <source>
        <dbReference type="EMBL" id="KAF5763761.1"/>
    </source>
</evidence>
<proteinExistence type="inferred from homology"/>
<dbReference type="PANTHER" id="PTHR31344">
    <property type="entry name" value="NUCLEAR PORE COMPLEX PROTEIN NUP205"/>
    <property type="match status" value="1"/>
</dbReference>
<keyword evidence="4" id="KW-0539">Nucleus</keyword>
<evidence type="ECO:0000313" key="7">
    <source>
        <dbReference type="Proteomes" id="UP000215914"/>
    </source>
</evidence>
<sequence>MVLPPKASDRAQVESKEVRLLDSGLIPLDGQDVQIALKLSNDLHLNEIDYVRLLVSTNQEWGLQGLGPLDILCFTSGLWYTERRDLITALYTLLRAIVLDLRASPKANISYKGYLWVKMSVITFRNSIEKNQLVWVGPTPSAIFLTQEALLWKDGLLFVGKYSFLVTVLFYHYWLYVQIKFSLLVSLIIIISLISDALSASPDEMSILSRDASFRRDFHETVMAIGNDQIIEGCMHCVRLAWAVHLMILQDVTDASEINNDVRNINSCLEVVFSNNVFQFLIDKALRTPAYQVHFLLNVVFFFWNFKKRS</sequence>
<dbReference type="Gramene" id="mRNA:HanXRQr2_Chr15g0684151">
    <property type="protein sequence ID" value="mRNA:HanXRQr2_Chr15g0684151"/>
    <property type="gene ID" value="HanXRQr2_Chr15g0684151"/>
</dbReference>
<comment type="similarity">
    <text evidence="2">Belongs to the NUP186/NUP192/NUP205 family.</text>
</comment>
<feature type="transmembrane region" description="Helical" evidence="5">
    <location>
        <begin position="155"/>
        <end position="175"/>
    </location>
</feature>
<reference evidence="6" key="2">
    <citation type="submission" date="2020-06" db="EMBL/GenBank/DDBJ databases">
        <title>Helianthus annuus Genome sequencing and assembly Release 2.</title>
        <authorList>
            <person name="Gouzy J."/>
            <person name="Langlade N."/>
            <person name="Munos S."/>
        </authorList>
    </citation>
    <scope>NUCLEOTIDE SEQUENCE</scope>
    <source>
        <tissue evidence="6">Leaves</tissue>
    </source>
</reference>
<name>A0A9K3E0I1_HELAN</name>
<evidence type="ECO:0000256" key="3">
    <source>
        <dbReference type="ARBA" id="ARBA00022448"/>
    </source>
</evidence>
<dbReference type="EMBL" id="MNCJ02000330">
    <property type="protein sequence ID" value="KAF5763761.1"/>
    <property type="molecule type" value="Genomic_DNA"/>
</dbReference>
<keyword evidence="5" id="KW-1133">Transmembrane helix</keyword>
<dbReference type="GO" id="GO:0005643">
    <property type="term" value="C:nuclear pore"/>
    <property type="evidence" value="ECO:0007669"/>
    <property type="project" value="InterPro"/>
</dbReference>
<evidence type="ECO:0000256" key="1">
    <source>
        <dbReference type="ARBA" id="ARBA00004123"/>
    </source>
</evidence>
<dbReference type="Proteomes" id="UP000215914">
    <property type="component" value="Unassembled WGS sequence"/>
</dbReference>
<feature type="transmembrane region" description="Helical" evidence="5">
    <location>
        <begin position="181"/>
        <end position="200"/>
    </location>
</feature>
<keyword evidence="5" id="KW-0472">Membrane</keyword>
<accession>A0A9K3E0I1</accession>
<organism evidence="6 7">
    <name type="scientific">Helianthus annuus</name>
    <name type="common">Common sunflower</name>
    <dbReference type="NCBI Taxonomy" id="4232"/>
    <lineage>
        <taxon>Eukaryota</taxon>
        <taxon>Viridiplantae</taxon>
        <taxon>Streptophyta</taxon>
        <taxon>Embryophyta</taxon>
        <taxon>Tracheophyta</taxon>
        <taxon>Spermatophyta</taxon>
        <taxon>Magnoliopsida</taxon>
        <taxon>eudicotyledons</taxon>
        <taxon>Gunneridae</taxon>
        <taxon>Pentapetalae</taxon>
        <taxon>asterids</taxon>
        <taxon>campanulids</taxon>
        <taxon>Asterales</taxon>
        <taxon>Asteraceae</taxon>
        <taxon>Asteroideae</taxon>
        <taxon>Heliantheae alliance</taxon>
        <taxon>Heliantheae</taxon>
        <taxon>Helianthus</taxon>
    </lineage>
</organism>
<keyword evidence="3" id="KW-0813">Transport</keyword>